<evidence type="ECO:0000313" key="2">
    <source>
        <dbReference type="EMBL" id="CAF4484719.1"/>
    </source>
</evidence>
<reference evidence="1" key="1">
    <citation type="submission" date="2021-02" db="EMBL/GenBank/DDBJ databases">
        <authorList>
            <person name="Nowell W R."/>
        </authorList>
    </citation>
    <scope>NUCLEOTIDE SEQUENCE</scope>
</reference>
<keyword evidence="3" id="KW-1185">Reference proteome</keyword>
<evidence type="ECO:0000313" key="1">
    <source>
        <dbReference type="EMBL" id="CAF1605234.1"/>
    </source>
</evidence>
<dbReference type="Proteomes" id="UP000681722">
    <property type="component" value="Unassembled WGS sequence"/>
</dbReference>
<organism evidence="1 3">
    <name type="scientific">Didymodactylos carnosus</name>
    <dbReference type="NCBI Taxonomy" id="1234261"/>
    <lineage>
        <taxon>Eukaryota</taxon>
        <taxon>Metazoa</taxon>
        <taxon>Spiralia</taxon>
        <taxon>Gnathifera</taxon>
        <taxon>Rotifera</taxon>
        <taxon>Eurotatoria</taxon>
        <taxon>Bdelloidea</taxon>
        <taxon>Philodinida</taxon>
        <taxon>Philodinidae</taxon>
        <taxon>Didymodactylos</taxon>
    </lineage>
</organism>
<dbReference type="EMBL" id="CAJNOQ010036701">
    <property type="protein sequence ID" value="CAF1605234.1"/>
    <property type="molecule type" value="Genomic_DNA"/>
</dbReference>
<proteinExistence type="predicted"/>
<evidence type="ECO:0000313" key="3">
    <source>
        <dbReference type="Proteomes" id="UP000663829"/>
    </source>
</evidence>
<dbReference type="SUPFAM" id="SSF64182">
    <property type="entry name" value="DHH phosphoesterases"/>
    <property type="match status" value="1"/>
</dbReference>
<dbReference type="EMBL" id="CAJOBC010103270">
    <property type="protein sequence ID" value="CAF4484719.1"/>
    <property type="molecule type" value="Genomic_DNA"/>
</dbReference>
<dbReference type="InterPro" id="IPR038763">
    <property type="entry name" value="DHH_sf"/>
</dbReference>
<accession>A0A816B3V6</accession>
<gene>
    <name evidence="1" type="ORF">GPM918_LOCUS42708</name>
    <name evidence="2" type="ORF">SRO942_LOCUS44016</name>
</gene>
<feature type="non-terminal residue" evidence="1">
    <location>
        <position position="1"/>
    </location>
</feature>
<dbReference type="Proteomes" id="UP000663829">
    <property type="component" value="Unassembled WGS sequence"/>
</dbReference>
<dbReference type="Gene3D" id="3.90.1640.10">
    <property type="entry name" value="inorganic pyrophosphatase (n-terminal core)"/>
    <property type="match status" value="1"/>
</dbReference>
<dbReference type="AlphaFoldDB" id="A0A816B3V6"/>
<dbReference type="InterPro" id="IPR038222">
    <property type="entry name" value="DHHA2_dom_sf"/>
</dbReference>
<protein>
    <submittedName>
        <fullName evidence="1">Uncharacterized protein</fullName>
    </submittedName>
</protein>
<sequence length="217" mass="25367">IDHRQFYNITKFKNALTWIEQTGSAATLIGLLYRNINQIPTTLTANLIYLAIMSNTIRCKSHNTTKYDLSILNWLSTIININDEFVNQMFKEKSIINNIYKVIDEDTITKLEIIHNKKTAISQLEIINVEEFLQKNKLIILDSLDVVKQNRQADSIFINLIDTITGKTYFIFSDQIIEEIVKSVIHNIVKKKNNYYYQCDDIFLRKEIIALIMNKNN</sequence>
<dbReference type="Gene3D" id="3.10.310.20">
    <property type="entry name" value="DHHA2 domain"/>
    <property type="match status" value="1"/>
</dbReference>
<comment type="caution">
    <text evidence="1">The sequence shown here is derived from an EMBL/GenBank/DDBJ whole genome shotgun (WGS) entry which is preliminary data.</text>
</comment>
<name>A0A816B3V6_9BILA</name>